<keyword evidence="6 8" id="KW-0175">Coiled coil</keyword>
<evidence type="ECO:0000256" key="6">
    <source>
        <dbReference type="ARBA" id="ARBA00023054"/>
    </source>
</evidence>
<name>A0ABP0ZUH3_9ASCO</name>
<dbReference type="PANTHER" id="PTHR13222">
    <property type="entry name" value="RB1-INDUCIBLE COILED-COIL"/>
    <property type="match status" value="1"/>
</dbReference>
<dbReference type="InterPro" id="IPR019460">
    <property type="entry name" value="Atg11_C"/>
</dbReference>
<accession>A0ABP0ZUH3</accession>
<proteinExistence type="inferred from homology"/>
<comment type="subunit">
    <text evidence="7">Homodimer.</text>
</comment>
<evidence type="ECO:0000313" key="12">
    <source>
        <dbReference type="Proteomes" id="UP001497383"/>
    </source>
</evidence>
<dbReference type="Pfam" id="PF04108">
    <property type="entry name" value="ATG17_like"/>
    <property type="match status" value="1"/>
</dbReference>
<protein>
    <recommendedName>
        <fullName evidence="2 7">Autophagy-related protein 11</fullName>
    </recommendedName>
</protein>
<keyword evidence="7" id="KW-0926">Vacuole</keyword>
<dbReference type="InterPro" id="IPR040040">
    <property type="entry name" value="ATG11"/>
</dbReference>
<organism evidence="11 12">
    <name type="scientific">Lodderomyces beijingensis</name>
    <dbReference type="NCBI Taxonomy" id="1775926"/>
    <lineage>
        <taxon>Eukaryota</taxon>
        <taxon>Fungi</taxon>
        <taxon>Dikarya</taxon>
        <taxon>Ascomycota</taxon>
        <taxon>Saccharomycotina</taxon>
        <taxon>Pichiomycetes</taxon>
        <taxon>Debaryomycetaceae</taxon>
        <taxon>Candida/Lodderomyces clade</taxon>
        <taxon>Lodderomyces</taxon>
    </lineage>
</organism>
<dbReference type="RefSeq" id="XP_066831938.1">
    <property type="nucleotide sequence ID" value="XM_066975285.1"/>
</dbReference>
<comment type="similarity">
    <text evidence="1 7">Belongs to the ATG11 family.</text>
</comment>
<dbReference type="GeneID" id="92210196"/>
<evidence type="ECO:0000313" key="11">
    <source>
        <dbReference type="EMBL" id="CAK9441131.1"/>
    </source>
</evidence>
<keyword evidence="3 7" id="KW-0813">Transport</keyword>
<dbReference type="InterPro" id="IPR045326">
    <property type="entry name" value="ATG17-like_dom"/>
</dbReference>
<evidence type="ECO:0000256" key="5">
    <source>
        <dbReference type="ARBA" id="ARBA00023006"/>
    </source>
</evidence>
<feature type="domain" description="Autophagy-related protein 11 C-terminal" evidence="10">
    <location>
        <begin position="1028"/>
        <end position="1165"/>
    </location>
</feature>
<keyword evidence="4 7" id="KW-0653">Protein transport</keyword>
<keyword evidence="5 7" id="KW-0072">Autophagy</keyword>
<dbReference type="PANTHER" id="PTHR13222:SF1">
    <property type="entry name" value="RB1-INDUCIBLE COILED-COIL PROTEIN 1"/>
    <property type="match status" value="1"/>
</dbReference>
<evidence type="ECO:0000256" key="3">
    <source>
        <dbReference type="ARBA" id="ARBA00022448"/>
    </source>
</evidence>
<evidence type="ECO:0000256" key="1">
    <source>
        <dbReference type="ARBA" id="ARBA00009729"/>
    </source>
</evidence>
<feature type="coiled-coil region" evidence="8">
    <location>
        <begin position="818"/>
        <end position="845"/>
    </location>
</feature>
<sequence length="1166" mass="134069">MPNISYLTAHSAHNGSSVKIPKPIRFHTFNELKEYLSQVFPIESTDDVFLLSSFGIKVNFNLINETSDIFIFDKRLFVPQVDGGLVNSYISKCDDVTVTQQEPERSPLAETQVSSRQGLQNLIRIYNGWAKALLQDSMIMENSCQQLVRQINIIFQSLSTILQFANNFIDDIEKNFNHHHNYLKLINHKTLHKTWSERYKNLQQLPPVKIGEHRIVLVAYLDSKALSQSSQFVTKYLPLILQKFTEMRDVIVEVNNDRKRIDAIVESFRKESIQKFKNIHVKELVQQVQSKVHLVAEGAQLQNPDLAQLQQFYSLHKSSVSVELLESARRLHIYLKELRLFRENLIRQGPQIFHTIANLQMKMVEFRTELRSLVEKDANRHNPDSINSQTIALVKKCEDELSLTIDLPLLMGLSMIEKRRQFEWNDFFSKGIVRNANEQFATLIDHEKAFRSIWNKKFGSLLDFIGDDSASATIRLPSVDVSLAANNFTSVPMLKDIEVEREDILNYISLLETSTSTVSKSFPELLRKNFSDMRASTNNMKKVTKMISSMGSITSPNNARAKDSSLEEKSSGELDVDLNVVYGLKSRIAKLESLLHQHQYKNITNWPVTRNGSYSDNRMSMIVDSKQVANSDPTKLLQKRRVSSNESRILTTTNNSQVLDGSSIDKHLDNLRLRKNNSELKSKNELLTKDVELKDKEMANLRQQLAEMKASHSREIDGLTRRVSEEEEKLKLAKSKTQKDEKEIEQLKVKLEEKDQLIADLNTKLSKADENISKSSKETVSLNETLTTLRGELADATKMKNDLLSNMSSKESEFALERNSHNNDLARLKSKFEEVTEDYENLMELTQVKQKKHDALVHDLNNVVINLMNIVKHVCEKIFQDFWQTCYILESMGLLLTKEGKNYQIKRVKGLKSKKVHHEDDQSISTTAAATDATPNFKVIEEIEAKMSWTDEIPSMNSLSPDTYSSGNDSEIVVDKFSEQSEKIIVIYNDLFKFDVSSRFDVFLRSISFVEHVQLVDENSNTSHFFANAILKRFKDVEGFAKKLSKEIKLKDQELKKLTSRAKNKISVNHFQENDLLLFLPTKVDRGSYVPKENAIQPWAAFNVGSPHHFLQSSNEHRLEGKEWLIGRVKKITERKVDQENFESVEENPFRLSIGVTWYLVEAEEN</sequence>
<reference evidence="11 12" key="1">
    <citation type="submission" date="2024-03" db="EMBL/GenBank/DDBJ databases">
        <authorList>
            <person name="Brejova B."/>
        </authorList>
    </citation>
    <scope>NUCLEOTIDE SEQUENCE [LARGE SCALE GENOMIC DNA]</scope>
    <source>
        <strain evidence="11 12">CBS 14171</strain>
    </source>
</reference>
<feature type="coiled-coil region" evidence="8">
    <location>
        <begin position="670"/>
        <end position="778"/>
    </location>
</feature>
<evidence type="ECO:0000259" key="10">
    <source>
        <dbReference type="Pfam" id="PF10377"/>
    </source>
</evidence>
<dbReference type="EMBL" id="OZ022410">
    <property type="protein sequence ID" value="CAK9441131.1"/>
    <property type="molecule type" value="Genomic_DNA"/>
</dbReference>
<comment type="subcellular location">
    <subcellularLocation>
        <location evidence="7">Preautophagosomal structure membrane</location>
        <topology evidence="7">Peripheral membrane protein</topology>
    </subcellularLocation>
    <subcellularLocation>
        <location evidence="7">Vacuole membrane</location>
        <topology evidence="7">Peripheral membrane protein</topology>
    </subcellularLocation>
    <text evidence="7">During pexophagy, accumulates in the vacuolar membrane region, where the peroxisomes contact the vacuole.</text>
</comment>
<feature type="domain" description="Autophagy protein ATG17-like" evidence="9">
    <location>
        <begin position="116"/>
        <end position="462"/>
    </location>
</feature>
<evidence type="ECO:0000256" key="7">
    <source>
        <dbReference type="RuleBase" id="RU367075"/>
    </source>
</evidence>
<dbReference type="Proteomes" id="UP001497383">
    <property type="component" value="Chromosome 6"/>
</dbReference>
<keyword evidence="7" id="KW-0472">Membrane</keyword>
<comment type="function">
    <text evidence="7">Involved in cytoplasm to vacuole transport (Cvt), pexophagy, mitophagy and nucleophagy. Recruits mitochondria for their selective degradation via autophagy (mitophagy) during starvation. Works as scaffold proteins that recruit ATG proteins to the pre-autophagosome (PAS), the site of vesicle/autophagosome formation. Required for the Cvt vesicles completion.</text>
</comment>
<evidence type="ECO:0000256" key="8">
    <source>
        <dbReference type="SAM" id="Coils"/>
    </source>
</evidence>
<evidence type="ECO:0000256" key="4">
    <source>
        <dbReference type="ARBA" id="ARBA00022927"/>
    </source>
</evidence>
<evidence type="ECO:0000256" key="2">
    <source>
        <dbReference type="ARBA" id="ARBA00013804"/>
    </source>
</evidence>
<dbReference type="Pfam" id="PF10377">
    <property type="entry name" value="ATG11"/>
    <property type="match status" value="1"/>
</dbReference>
<gene>
    <name evidence="11" type="ORF">LODBEIA_P50000</name>
</gene>
<evidence type="ECO:0000259" key="9">
    <source>
        <dbReference type="Pfam" id="PF04108"/>
    </source>
</evidence>
<keyword evidence="12" id="KW-1185">Reference proteome</keyword>